<accession>A0AA35D4F4</accession>
<dbReference type="AlphaFoldDB" id="A0AA35D4F4"/>
<feature type="compositionally biased region" description="Basic and acidic residues" evidence="1">
    <location>
        <begin position="87"/>
        <end position="98"/>
    </location>
</feature>
<evidence type="ECO:0000313" key="3">
    <source>
        <dbReference type="Proteomes" id="UP000834458"/>
    </source>
</evidence>
<proteinExistence type="predicted"/>
<dbReference type="Proteomes" id="UP000834458">
    <property type="component" value="Unassembled WGS sequence"/>
</dbReference>
<feature type="region of interest" description="Disordered" evidence="1">
    <location>
        <begin position="133"/>
        <end position="207"/>
    </location>
</feature>
<reference evidence="2" key="1">
    <citation type="submission" date="2020-05" db="EMBL/GenBank/DDBJ databases">
        <authorList>
            <person name="Delgado-Blas J."/>
        </authorList>
    </citation>
    <scope>NUCLEOTIDE SEQUENCE</scope>
    <source>
        <strain evidence="2">BB1454</strain>
    </source>
</reference>
<gene>
    <name evidence="2" type="ORF">GHA_00268</name>
</gene>
<comment type="caution">
    <text evidence="2">The sequence shown here is derived from an EMBL/GenBank/DDBJ whole genome shotgun (WGS) entry which is preliminary data.</text>
</comment>
<dbReference type="EMBL" id="CAHPSC010000003">
    <property type="protein sequence ID" value="CAB5660311.1"/>
    <property type="molecule type" value="Genomic_DNA"/>
</dbReference>
<feature type="compositionally biased region" description="Basic and acidic residues" evidence="1">
    <location>
        <begin position="45"/>
        <end position="56"/>
    </location>
</feature>
<feature type="compositionally biased region" description="Low complexity" evidence="1">
    <location>
        <begin position="176"/>
        <end position="192"/>
    </location>
</feature>
<evidence type="ECO:0000256" key="1">
    <source>
        <dbReference type="SAM" id="MobiDB-lite"/>
    </source>
</evidence>
<feature type="compositionally biased region" description="Gly residues" evidence="1">
    <location>
        <begin position="145"/>
        <end position="155"/>
    </location>
</feature>
<feature type="compositionally biased region" description="Basic residues" evidence="1">
    <location>
        <begin position="57"/>
        <end position="66"/>
    </location>
</feature>
<protein>
    <submittedName>
        <fullName evidence="2">Uncharacterized protein</fullName>
    </submittedName>
</protein>
<evidence type="ECO:0000313" key="2">
    <source>
        <dbReference type="EMBL" id="CAB5660311.1"/>
    </source>
</evidence>
<name>A0AA35D4F4_9BURK</name>
<organism evidence="2 3">
    <name type="scientific">Comamonas aquatica</name>
    <dbReference type="NCBI Taxonomy" id="225991"/>
    <lineage>
        <taxon>Bacteria</taxon>
        <taxon>Pseudomonadati</taxon>
        <taxon>Pseudomonadota</taxon>
        <taxon>Betaproteobacteria</taxon>
        <taxon>Burkholderiales</taxon>
        <taxon>Comamonadaceae</taxon>
        <taxon>Comamonas</taxon>
    </lineage>
</organism>
<sequence>MPRRDRPDVATAAARGLCQPRMPGARQARRAAVGADHLQPHPGRRRQDLAHHPAADRHHRQPHPVRRLAAGQGKGRGRRRRAQHLPGQHEPRDPHADERHHRLLRDPAGHPAGRHPAALCGDCLPLGALHAAPAQRHPGHRQAGQGRGAVGGRGLRGGRRLPPGGRHPAHPGGKEGAAPAAGHPAAGAGLPARRCAAHPAGADQPDG</sequence>
<feature type="region of interest" description="Disordered" evidence="1">
    <location>
        <begin position="1"/>
        <end position="98"/>
    </location>
</feature>